<accession>A0ABV6CEC0</accession>
<evidence type="ECO:0000259" key="1">
    <source>
        <dbReference type="Pfam" id="PF00535"/>
    </source>
</evidence>
<dbReference type="SUPFAM" id="SSF53448">
    <property type="entry name" value="Nucleotide-diphospho-sugar transferases"/>
    <property type="match status" value="1"/>
</dbReference>
<dbReference type="EMBL" id="JBHLXE010000070">
    <property type="protein sequence ID" value="MFC0179608.1"/>
    <property type="molecule type" value="Genomic_DNA"/>
</dbReference>
<evidence type="ECO:0000313" key="3">
    <source>
        <dbReference type="Proteomes" id="UP001589758"/>
    </source>
</evidence>
<dbReference type="RefSeq" id="WP_385876712.1">
    <property type="nucleotide sequence ID" value="NZ_JBHLXE010000070.1"/>
</dbReference>
<dbReference type="InterPro" id="IPR001173">
    <property type="entry name" value="Glyco_trans_2-like"/>
</dbReference>
<keyword evidence="3" id="KW-1185">Reference proteome</keyword>
<name>A0ABV6CEC0_9GAMM</name>
<dbReference type="Proteomes" id="UP001589758">
    <property type="component" value="Unassembled WGS sequence"/>
</dbReference>
<gene>
    <name evidence="2" type="ORF">ACFFIT_05845</name>
</gene>
<organism evidence="2 3">
    <name type="scientific">Thorsellia kenyensis</name>
    <dbReference type="NCBI Taxonomy" id="1549888"/>
    <lineage>
        <taxon>Bacteria</taxon>
        <taxon>Pseudomonadati</taxon>
        <taxon>Pseudomonadota</taxon>
        <taxon>Gammaproteobacteria</taxon>
        <taxon>Enterobacterales</taxon>
        <taxon>Thorselliaceae</taxon>
        <taxon>Thorsellia</taxon>
    </lineage>
</organism>
<dbReference type="CDD" id="cd02526">
    <property type="entry name" value="GT2_RfbF_like"/>
    <property type="match status" value="1"/>
</dbReference>
<comment type="caution">
    <text evidence="2">The sequence shown here is derived from an EMBL/GenBank/DDBJ whole genome shotgun (WGS) entry which is preliminary data.</text>
</comment>
<proteinExistence type="predicted"/>
<dbReference type="Gene3D" id="3.90.550.10">
    <property type="entry name" value="Spore Coat Polysaccharide Biosynthesis Protein SpsA, Chain A"/>
    <property type="match status" value="1"/>
</dbReference>
<dbReference type="InterPro" id="IPR029044">
    <property type="entry name" value="Nucleotide-diphossugar_trans"/>
</dbReference>
<protein>
    <submittedName>
        <fullName evidence="2">Glycosyltransferase family 2 protein</fullName>
    </submittedName>
</protein>
<feature type="domain" description="Glycosyltransferase 2-like" evidence="1">
    <location>
        <begin position="5"/>
        <end position="103"/>
    </location>
</feature>
<reference evidence="2 3" key="1">
    <citation type="submission" date="2024-09" db="EMBL/GenBank/DDBJ databases">
        <authorList>
            <person name="Sun Q."/>
            <person name="Mori K."/>
        </authorList>
    </citation>
    <scope>NUCLEOTIDE SEQUENCE [LARGE SCALE GENOMIC DNA]</scope>
    <source>
        <strain evidence="2 3">CCM 8545</strain>
    </source>
</reference>
<dbReference type="Pfam" id="PF00535">
    <property type="entry name" value="Glycos_transf_2"/>
    <property type="match status" value="1"/>
</dbReference>
<evidence type="ECO:0000313" key="2">
    <source>
        <dbReference type="EMBL" id="MFC0179608.1"/>
    </source>
</evidence>
<sequence>MNVFIVIVTFNSTIDKLNEIVLSCYSLGNFIIVDNSTILEVSNKIEDLCSSFNLNYISMNGNKGIASAQNVGVQFAIENGAQELLFLDDDSLPQKDMLKKLIYYKNLLIDSGFVDPIVCPNPIDSNGNDLLKSGKLITEGIYEIRDLISSGTLVSTNTFKKIGFYDESLFIDCVDYEWGWRAKNIGFCIFLVKSAILNHRQGEYTIKYINLRLSSPIRHYYQFRNILFMISKPYAPLAWKLKNLIKLPFKLFFLLCFADQKIKRISYSLKGIIDYLRRKTGKI</sequence>